<evidence type="ECO:0000313" key="2">
    <source>
        <dbReference type="EMBL" id="KAL0420624.1"/>
    </source>
</evidence>
<comment type="caution">
    <text evidence="2">The sequence shown here is derived from an EMBL/GenBank/DDBJ whole genome shotgun (WGS) entry which is preliminary data.</text>
</comment>
<dbReference type="AlphaFoldDB" id="A0AAW2UTS3"/>
<organism evidence="2">
    <name type="scientific">Sesamum latifolium</name>
    <dbReference type="NCBI Taxonomy" id="2727402"/>
    <lineage>
        <taxon>Eukaryota</taxon>
        <taxon>Viridiplantae</taxon>
        <taxon>Streptophyta</taxon>
        <taxon>Embryophyta</taxon>
        <taxon>Tracheophyta</taxon>
        <taxon>Spermatophyta</taxon>
        <taxon>Magnoliopsida</taxon>
        <taxon>eudicotyledons</taxon>
        <taxon>Gunneridae</taxon>
        <taxon>Pentapetalae</taxon>
        <taxon>asterids</taxon>
        <taxon>lamiids</taxon>
        <taxon>Lamiales</taxon>
        <taxon>Pedaliaceae</taxon>
        <taxon>Sesamum</taxon>
    </lineage>
</organism>
<gene>
    <name evidence="2" type="ORF">Slati_3085300</name>
</gene>
<reference evidence="2" key="2">
    <citation type="journal article" date="2024" name="Plant">
        <title>Genomic evolution and insights into agronomic trait innovations of Sesamum species.</title>
        <authorList>
            <person name="Miao H."/>
            <person name="Wang L."/>
            <person name="Qu L."/>
            <person name="Liu H."/>
            <person name="Sun Y."/>
            <person name="Le M."/>
            <person name="Wang Q."/>
            <person name="Wei S."/>
            <person name="Zheng Y."/>
            <person name="Lin W."/>
            <person name="Duan Y."/>
            <person name="Cao H."/>
            <person name="Xiong S."/>
            <person name="Wang X."/>
            <person name="Wei L."/>
            <person name="Li C."/>
            <person name="Ma Q."/>
            <person name="Ju M."/>
            <person name="Zhao R."/>
            <person name="Li G."/>
            <person name="Mu C."/>
            <person name="Tian Q."/>
            <person name="Mei H."/>
            <person name="Zhang T."/>
            <person name="Gao T."/>
            <person name="Zhang H."/>
        </authorList>
    </citation>
    <scope>NUCLEOTIDE SEQUENCE</scope>
    <source>
        <strain evidence="2">KEN1</strain>
    </source>
</reference>
<feature type="compositionally biased region" description="Low complexity" evidence="1">
    <location>
        <begin position="1"/>
        <end position="22"/>
    </location>
</feature>
<accession>A0AAW2UTS3</accession>
<feature type="region of interest" description="Disordered" evidence="1">
    <location>
        <begin position="1"/>
        <end position="40"/>
    </location>
</feature>
<name>A0AAW2UTS3_9LAMI</name>
<dbReference type="EMBL" id="JACGWN010000011">
    <property type="protein sequence ID" value="KAL0420624.1"/>
    <property type="molecule type" value="Genomic_DNA"/>
</dbReference>
<evidence type="ECO:0000256" key="1">
    <source>
        <dbReference type="SAM" id="MobiDB-lite"/>
    </source>
</evidence>
<feature type="compositionally biased region" description="Gly residues" evidence="1">
    <location>
        <begin position="23"/>
        <end position="34"/>
    </location>
</feature>
<reference evidence="2" key="1">
    <citation type="submission" date="2020-06" db="EMBL/GenBank/DDBJ databases">
        <authorList>
            <person name="Li T."/>
            <person name="Hu X."/>
            <person name="Zhang T."/>
            <person name="Song X."/>
            <person name="Zhang H."/>
            <person name="Dai N."/>
            <person name="Sheng W."/>
            <person name="Hou X."/>
            <person name="Wei L."/>
        </authorList>
    </citation>
    <scope>NUCLEOTIDE SEQUENCE</scope>
    <source>
        <strain evidence="2">KEN1</strain>
        <tissue evidence="2">Leaf</tissue>
    </source>
</reference>
<protein>
    <submittedName>
        <fullName evidence="2">Uncharacterized protein</fullName>
    </submittedName>
</protein>
<proteinExistence type="predicted"/>
<sequence length="124" mass="12249">MPLPAGGTRTGISSSSFSSGASASGGGATRGGAATGTCSRKATATTCCIALSKASDSSSVEVSEEVLRRGGSATGSITSEGEVQEGGQQGWSLSLQGAGVLLLSPTRLECRWGVLSPFVYLLSS</sequence>